<keyword evidence="3" id="KW-1185">Reference proteome</keyword>
<feature type="compositionally biased region" description="Polar residues" evidence="1">
    <location>
        <begin position="182"/>
        <end position="193"/>
    </location>
</feature>
<name>A0AAV7QPN0_PLEWA</name>
<evidence type="ECO:0000313" key="2">
    <source>
        <dbReference type="EMBL" id="KAJ1141317.1"/>
    </source>
</evidence>
<dbReference type="EMBL" id="JANPWB010000010">
    <property type="protein sequence ID" value="KAJ1141317.1"/>
    <property type="molecule type" value="Genomic_DNA"/>
</dbReference>
<evidence type="ECO:0000256" key="1">
    <source>
        <dbReference type="SAM" id="MobiDB-lite"/>
    </source>
</evidence>
<accession>A0AAV7QPN0</accession>
<sequence>MRQCSSFLLGCQDNVAGMVKSVCCLVGGKGLLQAQKRPVLCLNRLVRDTIPHMNESSKIHDKVTEMLSRRKDKNDKALRKRKARRREINIGDYVLVKNRRDGSKFMLPFQKDPWMVSAIKGIMVTSKRNQETIKRNISFFKAFRMPDCEVVMENGYQFASSFEADEGDRVDHHDSGFPSLSPVVSATNSQSSAPGVLEMQNLEPVHDSDQEAPDSVPINSLPLRQELE</sequence>
<dbReference type="AlphaFoldDB" id="A0AAV7QPN0"/>
<proteinExistence type="predicted"/>
<organism evidence="2 3">
    <name type="scientific">Pleurodeles waltl</name>
    <name type="common">Iberian ribbed newt</name>
    <dbReference type="NCBI Taxonomy" id="8319"/>
    <lineage>
        <taxon>Eukaryota</taxon>
        <taxon>Metazoa</taxon>
        <taxon>Chordata</taxon>
        <taxon>Craniata</taxon>
        <taxon>Vertebrata</taxon>
        <taxon>Euteleostomi</taxon>
        <taxon>Amphibia</taxon>
        <taxon>Batrachia</taxon>
        <taxon>Caudata</taxon>
        <taxon>Salamandroidea</taxon>
        <taxon>Salamandridae</taxon>
        <taxon>Pleurodelinae</taxon>
        <taxon>Pleurodeles</taxon>
    </lineage>
</organism>
<dbReference type="Proteomes" id="UP001066276">
    <property type="component" value="Chromosome 6"/>
</dbReference>
<gene>
    <name evidence="2" type="ORF">NDU88_007650</name>
</gene>
<evidence type="ECO:0000313" key="3">
    <source>
        <dbReference type="Proteomes" id="UP001066276"/>
    </source>
</evidence>
<comment type="caution">
    <text evidence="2">The sequence shown here is derived from an EMBL/GenBank/DDBJ whole genome shotgun (WGS) entry which is preliminary data.</text>
</comment>
<feature type="region of interest" description="Disordered" evidence="1">
    <location>
        <begin position="167"/>
        <end position="228"/>
    </location>
</feature>
<reference evidence="2" key="1">
    <citation type="journal article" date="2022" name="bioRxiv">
        <title>Sequencing and chromosome-scale assembly of the giantPleurodeles waltlgenome.</title>
        <authorList>
            <person name="Brown T."/>
            <person name="Elewa A."/>
            <person name="Iarovenko S."/>
            <person name="Subramanian E."/>
            <person name="Araus A.J."/>
            <person name="Petzold A."/>
            <person name="Susuki M."/>
            <person name="Suzuki K.-i.T."/>
            <person name="Hayashi T."/>
            <person name="Toyoda A."/>
            <person name="Oliveira C."/>
            <person name="Osipova E."/>
            <person name="Leigh N.D."/>
            <person name="Simon A."/>
            <person name="Yun M.H."/>
        </authorList>
    </citation>
    <scope>NUCLEOTIDE SEQUENCE</scope>
    <source>
        <strain evidence="2">20211129_DDA</strain>
        <tissue evidence="2">Liver</tissue>
    </source>
</reference>
<protein>
    <submittedName>
        <fullName evidence="2">Uncharacterized protein</fullName>
    </submittedName>
</protein>